<comment type="caution">
    <text evidence="3">The sequence shown here is derived from an EMBL/GenBank/DDBJ whole genome shotgun (WGS) entry which is preliminary data.</text>
</comment>
<protein>
    <submittedName>
        <fullName evidence="3">PIF1-like helicase domain-containing protein</fullName>
    </submittedName>
</protein>
<feature type="domain" description="DUF6570" evidence="2">
    <location>
        <begin position="2"/>
        <end position="79"/>
    </location>
</feature>
<evidence type="ECO:0000313" key="4">
    <source>
        <dbReference type="Proteomes" id="UP001392437"/>
    </source>
</evidence>
<evidence type="ECO:0000259" key="2">
    <source>
        <dbReference type="Pfam" id="PF20209"/>
    </source>
</evidence>
<dbReference type="InterPro" id="IPR025476">
    <property type="entry name" value="Helitron_helicase-like"/>
</dbReference>
<dbReference type="AlphaFoldDB" id="A0AAW0QL60"/>
<accession>A0AAW0QL60</accession>
<name>A0AAW0QL60_9PEZI</name>
<feature type="domain" description="Helitron helicase-like" evidence="1">
    <location>
        <begin position="300"/>
        <end position="465"/>
    </location>
</feature>
<evidence type="ECO:0000259" key="1">
    <source>
        <dbReference type="Pfam" id="PF14214"/>
    </source>
</evidence>
<sequence>MGHITVFPNDVESLAARVLPHPLLATLEEVHVIWMGPERPTPQDVSKLLSARPSTLRAALAWLRVNNPLYSEVLVAEGEMESWAFEGGTDVPVAAYNRMAREEETAADRIRTAHVVPPSDRGRSSPHPGRTAEEIVEELVEAVPHPPPASMEEAVDEETAQLVFELRSTGMFPIDGEGELGDQDKLYFVSQAFDAERQSGETPSIYVRSCGERPFIRVWRGRDFADSLSPDFFPKTFPTCFPYGRGGSRAVRANGPAGAADTESAVRDMSLESWAKAVLLRHGGVSPGMRPFRRVGEIYKNLSADRLRQAQQEMFDTGRTTDTDVLALMKELSLYGSKHPLSNESRLYMRKKIFGLIIATGLTAVWFTINPNDINNPVKLKLAAHRELDDRAARAKLDELETALQSLTLSIHDPLSSTLFFFREVDLFLTHYVRVGQPSVFGKISDYYVTVETNDRGALHLHGLMWFDADMGLPSLLRDMADPKEEAYRTKIKFPKAWLLGR</sequence>
<dbReference type="Pfam" id="PF20209">
    <property type="entry name" value="DUF6570"/>
    <property type="match status" value="1"/>
</dbReference>
<dbReference type="Proteomes" id="UP001392437">
    <property type="component" value="Unassembled WGS sequence"/>
</dbReference>
<reference evidence="3 4" key="1">
    <citation type="submission" date="2023-01" db="EMBL/GenBank/DDBJ databases">
        <title>Analysis of 21 Apiospora genomes using comparative genomics revels a genus with tremendous synthesis potential of carbohydrate active enzymes and secondary metabolites.</title>
        <authorList>
            <person name="Sorensen T."/>
        </authorList>
    </citation>
    <scope>NUCLEOTIDE SEQUENCE [LARGE SCALE GENOMIC DNA]</scope>
    <source>
        <strain evidence="3 4">CBS 117206</strain>
    </source>
</reference>
<keyword evidence="3" id="KW-0347">Helicase</keyword>
<keyword evidence="4" id="KW-1185">Reference proteome</keyword>
<dbReference type="InterPro" id="IPR046700">
    <property type="entry name" value="DUF6570"/>
</dbReference>
<keyword evidence="3" id="KW-0378">Hydrolase</keyword>
<keyword evidence="3" id="KW-0547">Nucleotide-binding</keyword>
<dbReference type="Pfam" id="PF14214">
    <property type="entry name" value="Helitron_like_N"/>
    <property type="match status" value="1"/>
</dbReference>
<gene>
    <name evidence="3" type="ORF">PG999_010041</name>
</gene>
<dbReference type="GO" id="GO:0004386">
    <property type="term" value="F:helicase activity"/>
    <property type="evidence" value="ECO:0007669"/>
    <property type="project" value="UniProtKB-KW"/>
</dbReference>
<evidence type="ECO:0000313" key="3">
    <source>
        <dbReference type="EMBL" id="KAK8106682.1"/>
    </source>
</evidence>
<proteinExistence type="predicted"/>
<dbReference type="EMBL" id="JAQQWP010000008">
    <property type="protein sequence ID" value="KAK8106682.1"/>
    <property type="molecule type" value="Genomic_DNA"/>
</dbReference>
<organism evidence="3 4">
    <name type="scientific">Apiospora kogelbergensis</name>
    <dbReference type="NCBI Taxonomy" id="1337665"/>
    <lineage>
        <taxon>Eukaryota</taxon>
        <taxon>Fungi</taxon>
        <taxon>Dikarya</taxon>
        <taxon>Ascomycota</taxon>
        <taxon>Pezizomycotina</taxon>
        <taxon>Sordariomycetes</taxon>
        <taxon>Xylariomycetidae</taxon>
        <taxon>Amphisphaeriales</taxon>
        <taxon>Apiosporaceae</taxon>
        <taxon>Apiospora</taxon>
    </lineage>
</organism>
<keyword evidence="3" id="KW-0067">ATP-binding</keyword>